<dbReference type="EMBL" id="QTJR01000003">
    <property type="protein sequence ID" value="RDY68179.1"/>
    <property type="molecule type" value="Genomic_DNA"/>
</dbReference>
<keyword evidence="2" id="KW-1185">Reference proteome</keyword>
<proteinExistence type="predicted"/>
<dbReference type="Pfam" id="PF03692">
    <property type="entry name" value="CxxCxxCC"/>
    <property type="match status" value="1"/>
</dbReference>
<sequence>MPDRQRSPAKQPAPVLAAADCARCDAVCCRLTVVVQPEDHIPSHLTTELPGGLRVMAKDEDGWCVAVDGSRMNCGIYDSRPDVCRRFAMGGPYCDAIREDYARDHARAIELVLQ</sequence>
<gene>
    <name evidence="1" type="ORF">DX912_06120</name>
</gene>
<comment type="caution">
    <text evidence="1">The sequence shown here is derived from an EMBL/GenBank/DDBJ whole genome shotgun (WGS) entry which is preliminary data.</text>
</comment>
<organism evidence="1 2">
    <name type="scientific">Lysobacter soli</name>
    <dbReference type="NCBI Taxonomy" id="453783"/>
    <lineage>
        <taxon>Bacteria</taxon>
        <taxon>Pseudomonadati</taxon>
        <taxon>Pseudomonadota</taxon>
        <taxon>Gammaproteobacteria</taxon>
        <taxon>Lysobacterales</taxon>
        <taxon>Lysobacteraceae</taxon>
        <taxon>Lysobacter</taxon>
    </lineage>
</organism>
<evidence type="ECO:0000313" key="1">
    <source>
        <dbReference type="EMBL" id="RDY68179.1"/>
    </source>
</evidence>
<reference evidence="1 2" key="1">
    <citation type="submission" date="2018-08" db="EMBL/GenBank/DDBJ databases">
        <title>Lysobacter soli KCTC 22011, whole genome shotgun sequence.</title>
        <authorList>
            <person name="Zhang X."/>
            <person name="Feng G."/>
            <person name="Zhu H."/>
        </authorList>
    </citation>
    <scope>NUCLEOTIDE SEQUENCE [LARGE SCALE GENOMIC DNA]</scope>
    <source>
        <strain evidence="1 2">KCTC 22011</strain>
    </source>
</reference>
<name>A0A3D8VFW9_9GAMM</name>
<dbReference type="InterPro" id="IPR005358">
    <property type="entry name" value="Puta_zinc/iron-chelating_dom"/>
</dbReference>
<dbReference type="AlphaFoldDB" id="A0A3D8VFW9"/>
<accession>A0A3D8VFW9</accession>
<protein>
    <submittedName>
        <fullName evidence="1">YkgJ family cysteine cluster protein</fullName>
    </submittedName>
</protein>
<dbReference type="RefSeq" id="WP_115841604.1">
    <property type="nucleotide sequence ID" value="NZ_CP091317.1"/>
</dbReference>
<dbReference type="Proteomes" id="UP000256829">
    <property type="component" value="Unassembled WGS sequence"/>
</dbReference>
<evidence type="ECO:0000313" key="2">
    <source>
        <dbReference type="Proteomes" id="UP000256829"/>
    </source>
</evidence>